<dbReference type="PANTHER" id="PTHR45138:SF9">
    <property type="entry name" value="DIGUANYLATE CYCLASE DGCM-RELATED"/>
    <property type="match status" value="1"/>
</dbReference>
<feature type="transmembrane region" description="Helical" evidence="3">
    <location>
        <begin position="68"/>
        <end position="87"/>
    </location>
</feature>
<keyword evidence="3" id="KW-0472">Membrane</keyword>
<reference evidence="5 6" key="1">
    <citation type="submission" date="2023-07" db="EMBL/GenBank/DDBJ databases">
        <title>Genomic Encyclopedia of Type Strains, Phase IV (KMG-IV): sequencing the most valuable type-strain genomes for metagenomic binning, comparative biology and taxonomic classification.</title>
        <authorList>
            <person name="Goeker M."/>
        </authorList>
    </citation>
    <scope>NUCLEOTIDE SEQUENCE [LARGE SCALE GENOMIC DNA]</scope>
    <source>
        <strain evidence="5 6">B6-8</strain>
    </source>
</reference>
<comment type="caution">
    <text evidence="5">The sequence shown here is derived from an EMBL/GenBank/DDBJ whole genome shotgun (WGS) entry which is preliminary data.</text>
</comment>
<dbReference type="SUPFAM" id="SSF55073">
    <property type="entry name" value="Nucleotide cyclase"/>
    <property type="match status" value="1"/>
</dbReference>
<dbReference type="InterPro" id="IPR029787">
    <property type="entry name" value="Nucleotide_cyclase"/>
</dbReference>
<organism evidence="5 6">
    <name type="scientific">Kaistia dalseonensis</name>
    <dbReference type="NCBI Taxonomy" id="410840"/>
    <lineage>
        <taxon>Bacteria</taxon>
        <taxon>Pseudomonadati</taxon>
        <taxon>Pseudomonadota</taxon>
        <taxon>Alphaproteobacteria</taxon>
        <taxon>Hyphomicrobiales</taxon>
        <taxon>Kaistiaceae</taxon>
        <taxon>Kaistia</taxon>
    </lineage>
</organism>
<feature type="transmembrane region" description="Helical" evidence="3">
    <location>
        <begin position="6"/>
        <end position="25"/>
    </location>
</feature>
<evidence type="ECO:0000256" key="1">
    <source>
        <dbReference type="ARBA" id="ARBA00012528"/>
    </source>
</evidence>
<dbReference type="SMART" id="SM00267">
    <property type="entry name" value="GGDEF"/>
    <property type="match status" value="1"/>
</dbReference>
<dbReference type="Proteomes" id="UP001241603">
    <property type="component" value="Unassembled WGS sequence"/>
</dbReference>
<dbReference type="EC" id="2.7.7.65" evidence="1"/>
<dbReference type="PANTHER" id="PTHR45138">
    <property type="entry name" value="REGULATORY COMPONENTS OF SENSORY TRANSDUCTION SYSTEM"/>
    <property type="match status" value="1"/>
</dbReference>
<feature type="transmembrane region" description="Helical" evidence="3">
    <location>
        <begin position="37"/>
        <end position="56"/>
    </location>
</feature>
<dbReference type="InterPro" id="IPR000160">
    <property type="entry name" value="GGDEF_dom"/>
</dbReference>
<feature type="transmembrane region" description="Helical" evidence="3">
    <location>
        <begin position="183"/>
        <end position="206"/>
    </location>
</feature>
<feature type="transmembrane region" description="Helical" evidence="3">
    <location>
        <begin position="119"/>
        <end position="137"/>
    </location>
</feature>
<keyword evidence="6" id="KW-1185">Reference proteome</keyword>
<accession>A0ABU0HBN8</accession>
<dbReference type="RefSeq" id="WP_266350606.1">
    <property type="nucleotide sequence ID" value="NZ_JAPKNG010000006.1"/>
</dbReference>
<sequence>MTFVDPPTLFVVLVVTMMATSILLFGSWLQIRRDRTLLWLGLSYALGATGCLMYAGRGIIPDFVSIDLASAINLFGFGLCWVAARVFDGRPARLWPPLAGAALWLLLCRFPVIQETFSYRVVGISLVIGFWTIAAAREFWGHDGLKARYALAIVFAVHGLIVLLRIPVALVDVPTLDAPFGTRWFGLMALESIVFTQVVGFLAVALTKQRVEAQLREAALRDSLTGLANRRALFEQGAAILGGRARRQPVAVLTFDLDRFKQVNDLYGHPVGDAALRAFADAARASLRPDDHVGRIGGEEFAVIMEQVGEAEARAVAERIMTAFTERAKAIDGLEAGCTTSVGIAVSPDGRGSIQQWLALADAALYEAKREGGNRLCVAEAGALAVAA</sequence>
<comment type="catalytic activity">
    <reaction evidence="2">
        <text>2 GTP = 3',3'-c-di-GMP + 2 diphosphate</text>
        <dbReference type="Rhea" id="RHEA:24898"/>
        <dbReference type="ChEBI" id="CHEBI:33019"/>
        <dbReference type="ChEBI" id="CHEBI:37565"/>
        <dbReference type="ChEBI" id="CHEBI:58805"/>
        <dbReference type="EC" id="2.7.7.65"/>
    </reaction>
</comment>
<evidence type="ECO:0000313" key="5">
    <source>
        <dbReference type="EMBL" id="MDQ0439716.1"/>
    </source>
</evidence>
<dbReference type="Pfam" id="PF00990">
    <property type="entry name" value="GGDEF"/>
    <property type="match status" value="1"/>
</dbReference>
<dbReference type="Gene3D" id="3.30.70.270">
    <property type="match status" value="1"/>
</dbReference>
<feature type="domain" description="GGDEF" evidence="4">
    <location>
        <begin position="248"/>
        <end position="381"/>
    </location>
</feature>
<evidence type="ECO:0000313" key="6">
    <source>
        <dbReference type="Proteomes" id="UP001241603"/>
    </source>
</evidence>
<dbReference type="PROSITE" id="PS50887">
    <property type="entry name" value="GGDEF"/>
    <property type="match status" value="1"/>
</dbReference>
<evidence type="ECO:0000256" key="3">
    <source>
        <dbReference type="SAM" id="Phobius"/>
    </source>
</evidence>
<dbReference type="EMBL" id="JAUSVO010000006">
    <property type="protein sequence ID" value="MDQ0439716.1"/>
    <property type="molecule type" value="Genomic_DNA"/>
</dbReference>
<evidence type="ECO:0000259" key="4">
    <source>
        <dbReference type="PROSITE" id="PS50887"/>
    </source>
</evidence>
<dbReference type="InterPro" id="IPR050469">
    <property type="entry name" value="Diguanylate_Cyclase"/>
</dbReference>
<dbReference type="NCBIfam" id="TIGR00254">
    <property type="entry name" value="GGDEF"/>
    <property type="match status" value="1"/>
</dbReference>
<dbReference type="InterPro" id="IPR043128">
    <property type="entry name" value="Rev_trsase/Diguanyl_cyclase"/>
</dbReference>
<keyword evidence="3" id="KW-0812">Transmembrane</keyword>
<gene>
    <name evidence="5" type="ORF">QO014_004122</name>
</gene>
<protein>
    <recommendedName>
        <fullName evidence="1">diguanylate cyclase</fullName>
        <ecNumber evidence="1">2.7.7.65</ecNumber>
    </recommendedName>
</protein>
<feature type="transmembrane region" description="Helical" evidence="3">
    <location>
        <begin position="94"/>
        <end position="113"/>
    </location>
</feature>
<evidence type="ECO:0000256" key="2">
    <source>
        <dbReference type="ARBA" id="ARBA00034247"/>
    </source>
</evidence>
<dbReference type="CDD" id="cd01949">
    <property type="entry name" value="GGDEF"/>
    <property type="match status" value="1"/>
</dbReference>
<name>A0ABU0HBN8_9HYPH</name>
<feature type="transmembrane region" description="Helical" evidence="3">
    <location>
        <begin position="149"/>
        <end position="171"/>
    </location>
</feature>
<proteinExistence type="predicted"/>
<keyword evidence="3" id="KW-1133">Transmembrane helix</keyword>